<dbReference type="InterPro" id="IPR013985">
    <property type="entry name" value="Ald_Fedxn_OxRdtase_dom3"/>
</dbReference>
<evidence type="ECO:0000313" key="12">
    <source>
        <dbReference type="Proteomes" id="UP001596442"/>
    </source>
</evidence>
<dbReference type="EMBL" id="JBHSWW010000044">
    <property type="protein sequence ID" value="MFC6752846.1"/>
    <property type="molecule type" value="Genomic_DNA"/>
</dbReference>
<dbReference type="Gene3D" id="1.10.599.10">
    <property type="entry name" value="Aldehyde Ferredoxin Oxidoreductase Protein, subunit A, domain 3"/>
    <property type="match status" value="1"/>
</dbReference>
<sequence>MRHAEGPLLTVDLTTRHATRTPIDDVLDQYIGGRGVATALAHERIPFDADPFGPENRAYLAAGPFQSAMTSFTGRLSMTGLSPLTDGLVSTNAGGYLSREFVGAGISTLEVLGASDELVILHVTDEGVEFEAVPELREATVPEVSDYVAETRGLGPENCIAIGPAGENRVRFASVMTYDSRAFGRGGLGAVLGAKNLKAVTFTGNAEPDIEIPDPPAMDIHREAATADDRMKRQGTTGGTEFINENFSLPTRYFEEYSFEDAADIGGDAVEAKKYKTEACSQCAYACKLPTRDEARGVETEGPEFETVYAFGSSQGVGNIVDVMQANELCDTLGMDTISAGVTVAAYLKSVGEFGNAELAREVTERIAYRDPDDETADLLAEGVHRAHEALGVDDYTVKGMEFAAHDGRVLHGQGLSYAVANRGADHMYAGMLSPEYSGEIDPEGTLGKADRLVELENHNAIRDSAIVCSFAGDYITDERLATMLGTTYAELLAIGAETVLRERHFNNRRGIDAGDDTLPYEIPDLDAAIREYYAARGLTDDGRVPDDRIDPTAVGGAPTASGGSSGSGGSSSGAGGGSGTSGAGEGASRDAGTDD</sequence>
<name>A0ABD5S9V1_9EURY</name>
<dbReference type="GO" id="GO:0016491">
    <property type="term" value="F:oxidoreductase activity"/>
    <property type="evidence" value="ECO:0007669"/>
    <property type="project" value="UniProtKB-KW"/>
</dbReference>
<comment type="cofactor">
    <cofactor evidence="8">
        <name>tungstopterin</name>
        <dbReference type="ChEBI" id="CHEBI:30402"/>
    </cofactor>
</comment>
<organism evidence="11 12">
    <name type="scientific">Halorubrum tibetense</name>
    <dbReference type="NCBI Taxonomy" id="175631"/>
    <lineage>
        <taxon>Archaea</taxon>
        <taxon>Methanobacteriati</taxon>
        <taxon>Methanobacteriota</taxon>
        <taxon>Stenosarchaea group</taxon>
        <taxon>Halobacteria</taxon>
        <taxon>Halobacteriales</taxon>
        <taxon>Haloferacaceae</taxon>
        <taxon>Halorubrum</taxon>
    </lineage>
</organism>
<dbReference type="InterPro" id="IPR051919">
    <property type="entry name" value="W-dependent_AOR"/>
</dbReference>
<evidence type="ECO:0000313" key="11">
    <source>
        <dbReference type="EMBL" id="MFC6752846.1"/>
    </source>
</evidence>
<protein>
    <submittedName>
        <fullName evidence="11">Aldehyde ferredoxin oxidoreductase C-terminal domain-containing protein</fullName>
    </submittedName>
</protein>
<evidence type="ECO:0000256" key="4">
    <source>
        <dbReference type="ARBA" id="ARBA00022723"/>
    </source>
</evidence>
<dbReference type="InterPro" id="IPR013984">
    <property type="entry name" value="Ald_Fedxn_OxRdtase_dom2"/>
</dbReference>
<evidence type="ECO:0000256" key="7">
    <source>
        <dbReference type="ARBA" id="ARBA00023014"/>
    </source>
</evidence>
<dbReference type="InterPro" id="IPR036021">
    <property type="entry name" value="Tungsten_al_ferr_oxy-like_C"/>
</dbReference>
<feature type="compositionally biased region" description="Gly residues" evidence="9">
    <location>
        <begin position="564"/>
        <end position="586"/>
    </location>
</feature>
<comment type="similarity">
    <text evidence="2">Belongs to the AOR/FOR family.</text>
</comment>
<gene>
    <name evidence="11" type="ORF">ACFQEU_05115</name>
</gene>
<dbReference type="RefSeq" id="WP_379779920.1">
    <property type="nucleotide sequence ID" value="NZ_JBHSWW010000044.1"/>
</dbReference>
<dbReference type="PANTHER" id="PTHR30038">
    <property type="entry name" value="ALDEHYDE FERREDOXIN OXIDOREDUCTASE"/>
    <property type="match status" value="1"/>
</dbReference>
<dbReference type="SUPFAM" id="SSF48310">
    <property type="entry name" value="Aldehyde ferredoxin oxidoreductase, C-terminal domains"/>
    <property type="match status" value="1"/>
</dbReference>
<keyword evidence="12" id="KW-1185">Reference proteome</keyword>
<dbReference type="SMART" id="SM00790">
    <property type="entry name" value="AFOR_N"/>
    <property type="match status" value="1"/>
</dbReference>
<dbReference type="Gene3D" id="1.10.569.10">
    <property type="entry name" value="Aldehyde Ferredoxin Oxidoreductase Protein, subunit A, domain 2"/>
    <property type="match status" value="1"/>
</dbReference>
<evidence type="ECO:0000256" key="1">
    <source>
        <dbReference type="ARBA" id="ARBA00001966"/>
    </source>
</evidence>
<keyword evidence="3" id="KW-0004">4Fe-4S</keyword>
<dbReference type="Gene3D" id="3.60.9.10">
    <property type="entry name" value="Aldehyde ferredoxin oxidoreductase, N-terminal domain"/>
    <property type="match status" value="1"/>
</dbReference>
<evidence type="ECO:0000256" key="2">
    <source>
        <dbReference type="ARBA" id="ARBA00011032"/>
    </source>
</evidence>
<evidence type="ECO:0000256" key="5">
    <source>
        <dbReference type="ARBA" id="ARBA00023002"/>
    </source>
</evidence>
<keyword evidence="7" id="KW-0411">Iron-sulfur</keyword>
<evidence type="ECO:0000256" key="9">
    <source>
        <dbReference type="SAM" id="MobiDB-lite"/>
    </source>
</evidence>
<keyword evidence="4" id="KW-0479">Metal-binding</keyword>
<evidence type="ECO:0000256" key="3">
    <source>
        <dbReference type="ARBA" id="ARBA00022485"/>
    </source>
</evidence>
<feature type="compositionally biased region" description="Basic and acidic residues" evidence="9">
    <location>
        <begin position="541"/>
        <end position="551"/>
    </location>
</feature>
<keyword evidence="6" id="KW-0408">Iron</keyword>
<dbReference type="InterPro" id="IPR036503">
    <property type="entry name" value="Ald_Fedxn_OxRdtase_N_sf"/>
</dbReference>
<evidence type="ECO:0000256" key="8">
    <source>
        <dbReference type="ARBA" id="ARBA00049934"/>
    </source>
</evidence>
<dbReference type="InterPro" id="IPR013983">
    <property type="entry name" value="Ald_Fedxn_OxRdtase_N"/>
</dbReference>
<dbReference type="Proteomes" id="UP001596442">
    <property type="component" value="Unassembled WGS sequence"/>
</dbReference>
<dbReference type="AlphaFoldDB" id="A0ABD5S9V1"/>
<keyword evidence="5" id="KW-0560">Oxidoreductase</keyword>
<dbReference type="Pfam" id="PF02730">
    <property type="entry name" value="AFOR_N"/>
    <property type="match status" value="1"/>
</dbReference>
<feature type="region of interest" description="Disordered" evidence="9">
    <location>
        <begin position="541"/>
        <end position="596"/>
    </location>
</feature>
<accession>A0ABD5S9V1</accession>
<dbReference type="PANTHER" id="PTHR30038:SF7">
    <property type="entry name" value="TUNGSTEN-CONTAINING GLYCERALDEHYDE-3-PHOSPHATE:FERREDOXIN OXIDOREDUCTASE"/>
    <property type="match status" value="1"/>
</dbReference>
<proteinExistence type="inferred from homology"/>
<reference evidence="11 12" key="1">
    <citation type="journal article" date="2019" name="Int. J. Syst. Evol. Microbiol.">
        <title>The Global Catalogue of Microorganisms (GCM) 10K type strain sequencing project: providing services to taxonomists for standard genome sequencing and annotation.</title>
        <authorList>
            <consortium name="The Broad Institute Genomics Platform"/>
            <consortium name="The Broad Institute Genome Sequencing Center for Infectious Disease"/>
            <person name="Wu L."/>
            <person name="Ma J."/>
        </authorList>
    </citation>
    <scope>NUCLEOTIDE SEQUENCE [LARGE SCALE GENOMIC DNA]</scope>
    <source>
        <strain evidence="11 12">CGMCC 1.3239</strain>
    </source>
</reference>
<comment type="cofactor">
    <cofactor evidence="1">
        <name>[4Fe-4S] cluster</name>
        <dbReference type="ChEBI" id="CHEBI:49883"/>
    </cofactor>
</comment>
<comment type="caution">
    <text evidence="11">The sequence shown here is derived from an EMBL/GenBank/DDBJ whole genome shotgun (WGS) entry which is preliminary data.</text>
</comment>
<feature type="domain" description="Aldehyde ferredoxin oxidoreductase N-terminal" evidence="10">
    <location>
        <begin position="6"/>
        <end position="206"/>
    </location>
</feature>
<evidence type="ECO:0000259" key="10">
    <source>
        <dbReference type="SMART" id="SM00790"/>
    </source>
</evidence>
<evidence type="ECO:0000256" key="6">
    <source>
        <dbReference type="ARBA" id="ARBA00023004"/>
    </source>
</evidence>
<dbReference type="GO" id="GO:0046872">
    <property type="term" value="F:metal ion binding"/>
    <property type="evidence" value="ECO:0007669"/>
    <property type="project" value="UniProtKB-KW"/>
</dbReference>
<dbReference type="InterPro" id="IPR001203">
    <property type="entry name" value="OxRdtase_Ald_Fedxn_C"/>
</dbReference>
<dbReference type="Pfam" id="PF01314">
    <property type="entry name" value="AFOR_C"/>
    <property type="match status" value="1"/>
</dbReference>
<dbReference type="SUPFAM" id="SSF56228">
    <property type="entry name" value="Aldehyde ferredoxin oxidoreductase, N-terminal domain"/>
    <property type="match status" value="1"/>
</dbReference>
<dbReference type="GO" id="GO:0051539">
    <property type="term" value="F:4 iron, 4 sulfur cluster binding"/>
    <property type="evidence" value="ECO:0007669"/>
    <property type="project" value="UniProtKB-KW"/>
</dbReference>